<dbReference type="Pfam" id="PF12833">
    <property type="entry name" value="HTH_18"/>
    <property type="match status" value="1"/>
</dbReference>
<dbReference type="Gene3D" id="1.10.10.60">
    <property type="entry name" value="Homeodomain-like"/>
    <property type="match status" value="2"/>
</dbReference>
<dbReference type="PROSITE" id="PS01124">
    <property type="entry name" value="HTH_ARAC_FAMILY_2"/>
    <property type="match status" value="1"/>
</dbReference>
<keyword evidence="2" id="KW-0238">DNA-binding</keyword>
<sequence>MLELPVENTRELVHFADGVVAFAGHYLHEGVHLTHTHSFVEVAVMCGGTGVHHSLAGRQQLAVGDVLLLRPGVWHGYEDCRRLDMYNCCFATELLQNELGWTRQDPLLGYLLWAGPYAQQRRGILTAHLGAEALAECTSHLDELEALRNRPVSTHHGDIVGRLALFLSSLARAVAQDTTPGQGQTHAAVLDAMRMMEARPEHQWTLTELAAALHLAPGYLIRLFKNATGLPPMAYLSRHRVEVAATRLLHTDDPIHRIGESVGWPDQNYFARRFKAHYGLSASAYRSQFRHRSLRIRKAGLGRTGSPIEYLPGRGAPAKPTER</sequence>
<evidence type="ECO:0000259" key="4">
    <source>
        <dbReference type="PROSITE" id="PS01124"/>
    </source>
</evidence>
<comment type="caution">
    <text evidence="5">The sequence shown here is derived from an EMBL/GenBank/DDBJ whole genome shotgun (WGS) entry which is preliminary data.</text>
</comment>
<evidence type="ECO:0000313" key="5">
    <source>
        <dbReference type="EMBL" id="MFC5924557.1"/>
    </source>
</evidence>
<dbReference type="Pfam" id="PF02311">
    <property type="entry name" value="AraC_binding"/>
    <property type="match status" value="1"/>
</dbReference>
<evidence type="ECO:0000256" key="2">
    <source>
        <dbReference type="ARBA" id="ARBA00023125"/>
    </source>
</evidence>
<protein>
    <submittedName>
        <fullName evidence="5">Helix-turn-helix domain-containing protein</fullName>
    </submittedName>
</protein>
<evidence type="ECO:0000256" key="1">
    <source>
        <dbReference type="ARBA" id="ARBA00023015"/>
    </source>
</evidence>
<accession>A0ABW1H830</accession>
<name>A0ABW1H830_9ACTN</name>
<dbReference type="InterPro" id="IPR009057">
    <property type="entry name" value="Homeodomain-like_sf"/>
</dbReference>
<evidence type="ECO:0000256" key="3">
    <source>
        <dbReference type="ARBA" id="ARBA00023163"/>
    </source>
</evidence>
<keyword evidence="1" id="KW-0805">Transcription regulation</keyword>
<dbReference type="EMBL" id="JBHSQS010000007">
    <property type="protein sequence ID" value="MFC5924557.1"/>
    <property type="molecule type" value="Genomic_DNA"/>
</dbReference>
<proteinExistence type="predicted"/>
<keyword evidence="3" id="KW-0804">Transcription</keyword>
<dbReference type="InterPro" id="IPR018060">
    <property type="entry name" value="HTH_AraC"/>
</dbReference>
<organism evidence="5 6">
    <name type="scientific">Micromonospora vulcania</name>
    <dbReference type="NCBI Taxonomy" id="1441873"/>
    <lineage>
        <taxon>Bacteria</taxon>
        <taxon>Bacillati</taxon>
        <taxon>Actinomycetota</taxon>
        <taxon>Actinomycetes</taxon>
        <taxon>Micromonosporales</taxon>
        <taxon>Micromonosporaceae</taxon>
        <taxon>Micromonospora</taxon>
    </lineage>
</organism>
<reference evidence="6" key="1">
    <citation type="journal article" date="2019" name="Int. J. Syst. Evol. Microbiol.">
        <title>The Global Catalogue of Microorganisms (GCM) 10K type strain sequencing project: providing services to taxonomists for standard genome sequencing and annotation.</title>
        <authorList>
            <consortium name="The Broad Institute Genomics Platform"/>
            <consortium name="The Broad Institute Genome Sequencing Center for Infectious Disease"/>
            <person name="Wu L."/>
            <person name="Ma J."/>
        </authorList>
    </citation>
    <scope>NUCLEOTIDE SEQUENCE [LARGE SCALE GENOMIC DNA]</scope>
    <source>
        <strain evidence="6">CGMCC 4.7144</strain>
    </source>
</reference>
<keyword evidence="6" id="KW-1185">Reference proteome</keyword>
<gene>
    <name evidence="5" type="ORF">ACFQGL_14505</name>
</gene>
<dbReference type="InterPro" id="IPR037923">
    <property type="entry name" value="HTH-like"/>
</dbReference>
<dbReference type="Proteomes" id="UP001596226">
    <property type="component" value="Unassembled WGS sequence"/>
</dbReference>
<dbReference type="SUPFAM" id="SSF46689">
    <property type="entry name" value="Homeodomain-like"/>
    <property type="match status" value="2"/>
</dbReference>
<dbReference type="SMART" id="SM00342">
    <property type="entry name" value="HTH_ARAC"/>
    <property type="match status" value="1"/>
</dbReference>
<evidence type="ECO:0000313" key="6">
    <source>
        <dbReference type="Proteomes" id="UP001596226"/>
    </source>
</evidence>
<dbReference type="InterPro" id="IPR050204">
    <property type="entry name" value="AraC_XylS_family_regulators"/>
</dbReference>
<dbReference type="PANTHER" id="PTHR46796">
    <property type="entry name" value="HTH-TYPE TRANSCRIPTIONAL ACTIVATOR RHAS-RELATED"/>
    <property type="match status" value="1"/>
</dbReference>
<feature type="domain" description="HTH araC/xylS-type" evidence="4">
    <location>
        <begin position="190"/>
        <end position="288"/>
    </location>
</feature>
<dbReference type="RefSeq" id="WP_377511418.1">
    <property type="nucleotide sequence ID" value="NZ_JBHSQS010000007.1"/>
</dbReference>
<dbReference type="InterPro" id="IPR003313">
    <property type="entry name" value="AraC-bd"/>
</dbReference>
<dbReference type="SUPFAM" id="SSF51215">
    <property type="entry name" value="Regulatory protein AraC"/>
    <property type="match status" value="1"/>
</dbReference>